<feature type="binding site" evidence="6">
    <location>
        <begin position="16"/>
        <end position="18"/>
    </location>
    <ligand>
        <name>FMN</name>
        <dbReference type="ChEBI" id="CHEBI:58210"/>
    </ligand>
</feature>
<comment type="function">
    <text evidence="6">Also exhibits azoreductase activity. Catalyzes the reductive cleavage of the azo bond in aromatic azo compounds to the corresponding amines.</text>
</comment>
<dbReference type="InterPro" id="IPR050104">
    <property type="entry name" value="FMN-dep_NADH:Q_OxRdtase_AzoR1"/>
</dbReference>
<comment type="caution">
    <text evidence="8">The sequence shown here is derived from an EMBL/GenBank/DDBJ whole genome shotgun (WGS) entry which is preliminary data.</text>
</comment>
<dbReference type="EC" id="1.7.1.17" evidence="6"/>
<dbReference type="RefSeq" id="WP_194120429.1">
    <property type="nucleotide sequence ID" value="NZ_JACYGY010000001.1"/>
</dbReference>
<dbReference type="EMBL" id="JACYGY010000001">
    <property type="protein sequence ID" value="MBE9462210.1"/>
    <property type="molecule type" value="Genomic_DNA"/>
</dbReference>
<evidence type="ECO:0000259" key="7">
    <source>
        <dbReference type="Pfam" id="PF02525"/>
    </source>
</evidence>
<comment type="similarity">
    <text evidence="6">Belongs to the azoreductase type 1 family.</text>
</comment>
<comment type="subunit">
    <text evidence="6">Homodimer.</text>
</comment>
<protein>
    <recommendedName>
        <fullName evidence="6">FMN dependent NADH:quinone oxidoreductase</fullName>
        <ecNumber evidence="6">1.6.5.-</ecNumber>
    </recommendedName>
    <alternativeName>
        <fullName evidence="6">Azo-dye reductase</fullName>
    </alternativeName>
    <alternativeName>
        <fullName evidence="6">FMN-dependent NADH-azo compound oxidoreductase</fullName>
    </alternativeName>
    <alternativeName>
        <fullName evidence="6">FMN-dependent NADH-azoreductase</fullName>
        <ecNumber evidence="6">1.7.1.17</ecNumber>
    </alternativeName>
</protein>
<evidence type="ECO:0000313" key="8">
    <source>
        <dbReference type="EMBL" id="MBE9462210.1"/>
    </source>
</evidence>
<comment type="cofactor">
    <cofactor evidence="6">
        <name>FMN</name>
        <dbReference type="ChEBI" id="CHEBI:58210"/>
    </cofactor>
    <text evidence="6">Binds 1 FMN per subunit.</text>
</comment>
<keyword evidence="3 6" id="KW-0560">Oxidoreductase</keyword>
<comment type="function">
    <text evidence="6">Quinone reductase that provides resistance to thiol-specific stress caused by electrophilic quinones.</text>
</comment>
<evidence type="ECO:0000256" key="6">
    <source>
        <dbReference type="HAMAP-Rule" id="MF_01216"/>
    </source>
</evidence>
<feature type="domain" description="Flavodoxin-like fold" evidence="7">
    <location>
        <begin position="2"/>
        <end position="199"/>
    </location>
</feature>
<evidence type="ECO:0000256" key="4">
    <source>
        <dbReference type="ARBA" id="ARBA00023027"/>
    </source>
</evidence>
<keyword evidence="1 6" id="KW-0285">Flavoprotein</keyword>
<organism evidence="8 9">
    <name type="scientific">Dyadobacter subterraneus</name>
    <dbReference type="NCBI Taxonomy" id="2773304"/>
    <lineage>
        <taxon>Bacteria</taxon>
        <taxon>Pseudomonadati</taxon>
        <taxon>Bacteroidota</taxon>
        <taxon>Cytophagia</taxon>
        <taxon>Cytophagales</taxon>
        <taxon>Spirosomataceae</taxon>
        <taxon>Dyadobacter</taxon>
    </lineage>
</organism>
<evidence type="ECO:0000256" key="3">
    <source>
        <dbReference type="ARBA" id="ARBA00023002"/>
    </source>
</evidence>
<feature type="binding site" evidence="6">
    <location>
        <position position="10"/>
    </location>
    <ligand>
        <name>FMN</name>
        <dbReference type="ChEBI" id="CHEBI:58210"/>
    </ligand>
</feature>
<name>A0ABR9W9P8_9BACT</name>
<proteinExistence type="inferred from homology"/>
<keyword evidence="4 6" id="KW-0520">NAD</keyword>
<dbReference type="PANTHER" id="PTHR43741">
    <property type="entry name" value="FMN-DEPENDENT NADH-AZOREDUCTASE 1"/>
    <property type="match status" value="1"/>
</dbReference>
<comment type="catalytic activity">
    <reaction evidence="5">
        <text>N,N-dimethyl-1,4-phenylenediamine + anthranilate + 2 NAD(+) = 2-(4-dimethylaminophenyl)diazenylbenzoate + 2 NADH + 2 H(+)</text>
        <dbReference type="Rhea" id="RHEA:55872"/>
        <dbReference type="ChEBI" id="CHEBI:15378"/>
        <dbReference type="ChEBI" id="CHEBI:15783"/>
        <dbReference type="ChEBI" id="CHEBI:16567"/>
        <dbReference type="ChEBI" id="CHEBI:57540"/>
        <dbReference type="ChEBI" id="CHEBI:57945"/>
        <dbReference type="ChEBI" id="CHEBI:71579"/>
        <dbReference type="EC" id="1.7.1.17"/>
    </reaction>
    <physiologicalReaction direction="right-to-left" evidence="5">
        <dbReference type="Rhea" id="RHEA:55874"/>
    </physiologicalReaction>
</comment>
<keyword evidence="9" id="KW-1185">Reference proteome</keyword>
<evidence type="ECO:0000313" key="9">
    <source>
        <dbReference type="Proteomes" id="UP000634134"/>
    </source>
</evidence>
<sequence>MKKILNIISSPRGEMSFSNKLGNALIGKISAEYPGAEVMVRDLTHGIFPHVHAGQLEAFFTPSDQQTDLQKASVRLSDELIQEVFDADILVLNVPTYNFSIPSSVKAWLDQVVRAGITFKFDENGPKGFVTGKKAYVAISSGAVFSEGPFKENDFVEPYLKTVFGFIGITDLNFFRVEGMGIPALSETALEKALQSIEQYQLI</sequence>
<gene>
    <name evidence="6" type="primary">azoR</name>
    <name evidence="8" type="ORF">IEE83_09980</name>
</gene>
<comment type="catalytic activity">
    <reaction evidence="6">
        <text>2 a quinone + NADH + H(+) = 2 a 1,4-benzosemiquinone + NAD(+)</text>
        <dbReference type="Rhea" id="RHEA:65952"/>
        <dbReference type="ChEBI" id="CHEBI:15378"/>
        <dbReference type="ChEBI" id="CHEBI:57540"/>
        <dbReference type="ChEBI" id="CHEBI:57945"/>
        <dbReference type="ChEBI" id="CHEBI:132124"/>
        <dbReference type="ChEBI" id="CHEBI:134225"/>
    </reaction>
</comment>
<comment type="caution">
    <text evidence="6">Lacks conserved residue(s) required for the propagation of feature annotation.</text>
</comment>
<dbReference type="Pfam" id="PF02525">
    <property type="entry name" value="Flavodoxin_2"/>
    <property type="match status" value="1"/>
</dbReference>
<evidence type="ECO:0000256" key="5">
    <source>
        <dbReference type="ARBA" id="ARBA00048542"/>
    </source>
</evidence>
<dbReference type="HAMAP" id="MF_01216">
    <property type="entry name" value="Azoreductase_type1"/>
    <property type="match status" value="1"/>
</dbReference>
<accession>A0ABR9W9P8</accession>
<keyword evidence="2 6" id="KW-0288">FMN</keyword>
<reference evidence="9" key="1">
    <citation type="submission" date="2023-07" db="EMBL/GenBank/DDBJ databases">
        <title>Dyadobacter sp. nov 'subterranea' isolated from contaminted grondwater.</title>
        <authorList>
            <person name="Szabo I."/>
            <person name="Al-Omari J."/>
            <person name="Szerdahelyi S.G."/>
            <person name="Rado J."/>
        </authorList>
    </citation>
    <scope>NUCLEOTIDE SEQUENCE [LARGE SCALE GENOMIC DNA]</scope>
    <source>
        <strain evidence="9">UP-52</strain>
    </source>
</reference>
<dbReference type="Proteomes" id="UP000634134">
    <property type="component" value="Unassembled WGS sequence"/>
</dbReference>
<dbReference type="InterPro" id="IPR003680">
    <property type="entry name" value="Flavodoxin_fold"/>
</dbReference>
<evidence type="ECO:0000256" key="1">
    <source>
        <dbReference type="ARBA" id="ARBA00022630"/>
    </source>
</evidence>
<dbReference type="InterPro" id="IPR029039">
    <property type="entry name" value="Flavoprotein-like_sf"/>
</dbReference>
<dbReference type="Gene3D" id="3.40.50.360">
    <property type="match status" value="1"/>
</dbReference>
<dbReference type="SUPFAM" id="SSF52218">
    <property type="entry name" value="Flavoproteins"/>
    <property type="match status" value="1"/>
</dbReference>
<dbReference type="EC" id="1.6.5.-" evidence="6"/>
<dbReference type="PANTHER" id="PTHR43741:SF2">
    <property type="entry name" value="FMN-DEPENDENT NADH:QUINONE OXIDOREDUCTASE"/>
    <property type="match status" value="1"/>
</dbReference>
<evidence type="ECO:0000256" key="2">
    <source>
        <dbReference type="ARBA" id="ARBA00022643"/>
    </source>
</evidence>
<dbReference type="InterPro" id="IPR023048">
    <property type="entry name" value="NADH:quinone_OxRdtase_FMN_depd"/>
</dbReference>